<protein>
    <submittedName>
        <fullName evidence="1">Antigen bsp putative-related</fullName>
    </submittedName>
</protein>
<gene>
    <name evidence="1" type="ORF">MML48_6g00010581</name>
</gene>
<reference evidence="1" key="1">
    <citation type="submission" date="2022-04" db="EMBL/GenBank/DDBJ databases">
        <title>Chromosome-scale genome assembly of Holotrichia oblita Faldermann.</title>
        <authorList>
            <person name="Rongchong L."/>
        </authorList>
    </citation>
    <scope>NUCLEOTIDE SEQUENCE</scope>
    <source>
        <strain evidence="1">81SQS9</strain>
    </source>
</reference>
<name>A0ACB9SZ72_HOLOL</name>
<organism evidence="1 2">
    <name type="scientific">Holotrichia oblita</name>
    <name type="common">Chafer beetle</name>
    <dbReference type="NCBI Taxonomy" id="644536"/>
    <lineage>
        <taxon>Eukaryota</taxon>
        <taxon>Metazoa</taxon>
        <taxon>Ecdysozoa</taxon>
        <taxon>Arthropoda</taxon>
        <taxon>Hexapoda</taxon>
        <taxon>Insecta</taxon>
        <taxon>Pterygota</taxon>
        <taxon>Neoptera</taxon>
        <taxon>Endopterygota</taxon>
        <taxon>Coleoptera</taxon>
        <taxon>Polyphaga</taxon>
        <taxon>Scarabaeiformia</taxon>
        <taxon>Scarabaeidae</taxon>
        <taxon>Melolonthinae</taxon>
        <taxon>Holotrichia</taxon>
    </lineage>
</organism>
<dbReference type="Proteomes" id="UP001056778">
    <property type="component" value="Chromosome 6"/>
</dbReference>
<evidence type="ECO:0000313" key="1">
    <source>
        <dbReference type="EMBL" id="KAI4459845.1"/>
    </source>
</evidence>
<dbReference type="EMBL" id="CM043020">
    <property type="protein sequence ID" value="KAI4459845.1"/>
    <property type="molecule type" value="Genomic_DNA"/>
</dbReference>
<accession>A0ACB9SZ72</accession>
<comment type="caution">
    <text evidence="1">The sequence shown here is derived from an EMBL/GenBank/DDBJ whole genome shotgun (WGS) entry which is preliminary data.</text>
</comment>
<proteinExistence type="predicted"/>
<sequence length="1225" mass="139292">MFIGKKTSNQETELPNIFYLKSYFYYYYYFQGLYTIIKFGYAVVVISWLLMVWISLNEAKEIDGTQYPPCHFNPLCSCSKSIPDLGIVRCKDVHLPLIPQVINSSKVFMLYLENIGLRDIEPYFLQSTSLYKLCITKNLLSSIPEEAFLGLERSLWELILSENELTTVPNKSLRYLQKLRHLDLSGNDIIEIAADDWRGLENSLETLILSNNAINSLPADAFSGLPQLDTLDLNGNNLREIDPSVFRDGMGKLTHVYLSDNQLSVIPYQALQPLKLLKYLDLSYNIINKMQAQTDPLNPSQEFNYDLSLDTLRLDYNQLTIIESAAFQYFDVLNKTYLDGNPLLEIQESAFMHAVIKELYIRKCGLNHISPLAFGGLENSLQILDLSGNNISSLSEEIFHRFDVIRTLVLRGNSIKNLNPTQFFSGLQYTLLYLDLSGTENEAMSIPDLKRLRQLRKLSLSKISHSDLTPDLFQDFGRDLEELSINFANLKSIKNNAFQRLRSLRKLDLSENLISVIEANAFEDVAFSLTTLILAHGFASTLQELPLDSFRYLKNLKELDISNNKLKSLADTSFHFLKKLRVLEVQDNVIENVLKGTFQGDTHSELEIIYFSFNHITSIQQHTFVNLASLEQLHLDDNRIENIERRAFMNLAKLKRLNLKGNRISTISYEAFQNLPELEDLDMSYNNINNFEFSMFDLVGTLSMLRVNVSHNKIRELSVNFSFTFSQDSGVGGLHSNIKVLDLSYNNITSISKQYFQPAILSLTHLYLSNNKIINATKDVFGNIDHLQVLDISYNQLGEIDFDTFRNTRRLQILRASHNNIVEVSYDLFRSLSNLRIVDLSHNKLRILPDNLFREEGLESLDLSHNALNRIHLSSINSLAASTLCELDLSWNSISSISHSDAFAKFKSLTFLDLSYNRLVQMDDAVFTSLPRLLSLDLSHNTQLILETGRIFDGIEDSLLHLALDNVSLTYVPELPLPSLISLSLAYNELPTVPPEIAANISSLQRLNLNYNDLSAVPVVTHSLTQLRQLQMSANPITALSNTSLLGVADHLEELDITNFDLNILENGILSKMHALRKLRISIYENIKNFNIPRLLEFNNGLRNLEVYVEKEVLSLGKILSGTYPSKLKTITLSGKGLKTLDFNMFEGVRSPSLTFCLRNTSLSKIPTSFFSNMGSIKNFTLDVRDNEDLRAISKAFNTEKPGEEPFMINLKLGETKWTCDCSLG</sequence>
<evidence type="ECO:0000313" key="2">
    <source>
        <dbReference type="Proteomes" id="UP001056778"/>
    </source>
</evidence>
<keyword evidence="2" id="KW-1185">Reference proteome</keyword>